<feature type="compositionally biased region" description="Basic residues" evidence="1">
    <location>
        <begin position="63"/>
        <end position="78"/>
    </location>
</feature>
<feature type="compositionally biased region" description="Basic and acidic residues" evidence="1">
    <location>
        <begin position="159"/>
        <end position="169"/>
    </location>
</feature>
<name>A0A7C8MU49_9PLEO</name>
<dbReference type="AlphaFoldDB" id="A0A7C8MU49"/>
<feature type="region of interest" description="Disordered" evidence="1">
    <location>
        <begin position="22"/>
        <end position="169"/>
    </location>
</feature>
<comment type="caution">
    <text evidence="2">The sequence shown here is derived from an EMBL/GenBank/DDBJ whole genome shotgun (WGS) entry which is preliminary data.</text>
</comment>
<dbReference type="EMBL" id="JAADJZ010000002">
    <property type="protein sequence ID" value="KAF2877004.1"/>
    <property type="molecule type" value="Genomic_DNA"/>
</dbReference>
<evidence type="ECO:0000313" key="2">
    <source>
        <dbReference type="EMBL" id="KAF2877004.1"/>
    </source>
</evidence>
<protein>
    <submittedName>
        <fullName evidence="2">Uncharacterized protein</fullName>
    </submittedName>
</protein>
<accession>A0A7C8MU49</accession>
<sequence length="169" mass="18740">MDGNLKSTSLLRMGMQRSMRTVTANPSDRHPPATLHVRRQHVGKPTGTGPRPCDTFDHPSWTRPHRVPRVVGKPRRTGQLKPTRGPGSPIARKPRGQRHPHATRPTAQTTHHQVRRAPTASQQPGRIALESPTVRQPAAQCRAWSTPQAQTQTARARRHPDAVAHRGTT</sequence>
<organism evidence="2 3">
    <name type="scientific">Massariosphaeria phaeospora</name>
    <dbReference type="NCBI Taxonomy" id="100035"/>
    <lineage>
        <taxon>Eukaryota</taxon>
        <taxon>Fungi</taxon>
        <taxon>Dikarya</taxon>
        <taxon>Ascomycota</taxon>
        <taxon>Pezizomycotina</taxon>
        <taxon>Dothideomycetes</taxon>
        <taxon>Pleosporomycetidae</taxon>
        <taxon>Pleosporales</taxon>
        <taxon>Pleosporales incertae sedis</taxon>
        <taxon>Massariosphaeria</taxon>
    </lineage>
</organism>
<evidence type="ECO:0000256" key="1">
    <source>
        <dbReference type="SAM" id="MobiDB-lite"/>
    </source>
</evidence>
<reference evidence="2 3" key="1">
    <citation type="submission" date="2020-01" db="EMBL/GenBank/DDBJ databases">
        <authorList>
            <consortium name="DOE Joint Genome Institute"/>
            <person name="Haridas S."/>
            <person name="Albert R."/>
            <person name="Binder M."/>
            <person name="Bloem J."/>
            <person name="Labutti K."/>
            <person name="Salamov A."/>
            <person name="Andreopoulos B."/>
            <person name="Baker S.E."/>
            <person name="Barry K."/>
            <person name="Bills G."/>
            <person name="Bluhm B.H."/>
            <person name="Cannon C."/>
            <person name="Castanera R."/>
            <person name="Culley D.E."/>
            <person name="Daum C."/>
            <person name="Ezra D."/>
            <person name="Gonzalez J.B."/>
            <person name="Henrissat B."/>
            <person name="Kuo A."/>
            <person name="Liang C."/>
            <person name="Lipzen A."/>
            <person name="Lutzoni F."/>
            <person name="Magnuson J."/>
            <person name="Mondo S."/>
            <person name="Nolan M."/>
            <person name="Ohm R."/>
            <person name="Pangilinan J."/>
            <person name="Park H.-J.H."/>
            <person name="Ramirez L."/>
            <person name="Alfaro M."/>
            <person name="Sun H."/>
            <person name="Tritt A."/>
            <person name="Yoshinaga Y."/>
            <person name="Zwiers L.-H.L."/>
            <person name="Turgeon B.G."/>
            <person name="Goodwin S.B."/>
            <person name="Spatafora J.W."/>
            <person name="Crous P.W."/>
            <person name="Grigoriev I.V."/>
        </authorList>
    </citation>
    <scope>NUCLEOTIDE SEQUENCE [LARGE SCALE GENOMIC DNA]</scope>
    <source>
        <strain evidence="2 3">CBS 611.86</strain>
    </source>
</reference>
<evidence type="ECO:0000313" key="3">
    <source>
        <dbReference type="Proteomes" id="UP000481861"/>
    </source>
</evidence>
<gene>
    <name evidence="2" type="ORF">BDV95DRAFT_136443</name>
</gene>
<dbReference type="Proteomes" id="UP000481861">
    <property type="component" value="Unassembled WGS sequence"/>
</dbReference>
<feature type="compositionally biased region" description="Polar residues" evidence="1">
    <location>
        <begin position="143"/>
        <end position="154"/>
    </location>
</feature>
<keyword evidence="3" id="KW-1185">Reference proteome</keyword>
<proteinExistence type="predicted"/>
<feature type="compositionally biased region" description="Basic residues" evidence="1">
    <location>
        <begin position="92"/>
        <end position="102"/>
    </location>
</feature>